<feature type="compositionally biased region" description="Pro residues" evidence="1">
    <location>
        <begin position="38"/>
        <end position="52"/>
    </location>
</feature>
<evidence type="ECO:0000313" key="3">
    <source>
        <dbReference type="Proteomes" id="UP000059680"/>
    </source>
</evidence>
<organism evidence="2 3">
    <name type="scientific">Oryza sativa subsp. japonica</name>
    <name type="common">Rice</name>
    <dbReference type="NCBI Taxonomy" id="39947"/>
    <lineage>
        <taxon>Eukaryota</taxon>
        <taxon>Viridiplantae</taxon>
        <taxon>Streptophyta</taxon>
        <taxon>Embryophyta</taxon>
        <taxon>Tracheophyta</taxon>
        <taxon>Spermatophyta</taxon>
        <taxon>Magnoliopsida</taxon>
        <taxon>Liliopsida</taxon>
        <taxon>Poales</taxon>
        <taxon>Poaceae</taxon>
        <taxon>BOP clade</taxon>
        <taxon>Oryzoideae</taxon>
        <taxon>Oryzeae</taxon>
        <taxon>Oryzinae</taxon>
        <taxon>Oryza</taxon>
        <taxon>Oryza sativa</taxon>
    </lineage>
</organism>
<reference evidence="2 3" key="2">
    <citation type="journal article" date="2013" name="Plant Cell Physiol.">
        <title>Rice Annotation Project Database (RAP-DB): an integrative and interactive database for rice genomics.</title>
        <authorList>
            <person name="Sakai H."/>
            <person name="Lee S.S."/>
            <person name="Tanaka T."/>
            <person name="Numa H."/>
            <person name="Kim J."/>
            <person name="Kawahara Y."/>
            <person name="Wakimoto H."/>
            <person name="Yang C.C."/>
            <person name="Iwamoto M."/>
            <person name="Abe T."/>
            <person name="Yamada Y."/>
            <person name="Muto A."/>
            <person name="Inokuchi H."/>
            <person name="Ikemura T."/>
            <person name="Matsumoto T."/>
            <person name="Sasaki T."/>
            <person name="Itoh T."/>
        </authorList>
    </citation>
    <scope>NUCLEOTIDE SEQUENCE [LARGE SCALE GENOMIC DNA]</scope>
    <source>
        <strain evidence="3">cv. Nipponbare</strain>
    </source>
</reference>
<keyword evidence="3" id="KW-1185">Reference proteome</keyword>
<dbReference type="PaxDb" id="39947-A0A0P0XC89"/>
<feature type="compositionally biased region" description="Low complexity" evidence="1">
    <location>
        <begin position="1"/>
        <end position="10"/>
    </location>
</feature>
<reference evidence="3" key="1">
    <citation type="journal article" date="2005" name="Nature">
        <title>The map-based sequence of the rice genome.</title>
        <authorList>
            <consortium name="International rice genome sequencing project (IRGSP)"/>
            <person name="Matsumoto T."/>
            <person name="Wu J."/>
            <person name="Kanamori H."/>
            <person name="Katayose Y."/>
            <person name="Fujisawa M."/>
            <person name="Namiki N."/>
            <person name="Mizuno H."/>
            <person name="Yamamoto K."/>
            <person name="Antonio B.A."/>
            <person name="Baba T."/>
            <person name="Sakata K."/>
            <person name="Nagamura Y."/>
            <person name="Aoki H."/>
            <person name="Arikawa K."/>
            <person name="Arita K."/>
            <person name="Bito T."/>
            <person name="Chiden Y."/>
            <person name="Fujitsuka N."/>
            <person name="Fukunaka R."/>
            <person name="Hamada M."/>
            <person name="Harada C."/>
            <person name="Hayashi A."/>
            <person name="Hijishita S."/>
            <person name="Honda M."/>
            <person name="Hosokawa S."/>
            <person name="Ichikawa Y."/>
            <person name="Idonuma A."/>
            <person name="Iijima M."/>
            <person name="Ikeda M."/>
            <person name="Ikeno M."/>
            <person name="Ito K."/>
            <person name="Ito S."/>
            <person name="Ito T."/>
            <person name="Ito Y."/>
            <person name="Ito Y."/>
            <person name="Iwabuchi A."/>
            <person name="Kamiya K."/>
            <person name="Karasawa W."/>
            <person name="Kurita K."/>
            <person name="Katagiri S."/>
            <person name="Kikuta A."/>
            <person name="Kobayashi H."/>
            <person name="Kobayashi N."/>
            <person name="Machita K."/>
            <person name="Maehara T."/>
            <person name="Masukawa M."/>
            <person name="Mizubayashi T."/>
            <person name="Mukai Y."/>
            <person name="Nagasaki H."/>
            <person name="Nagata Y."/>
            <person name="Naito S."/>
            <person name="Nakashima M."/>
            <person name="Nakama Y."/>
            <person name="Nakamichi Y."/>
            <person name="Nakamura M."/>
            <person name="Meguro A."/>
            <person name="Negishi M."/>
            <person name="Ohta I."/>
            <person name="Ohta T."/>
            <person name="Okamoto M."/>
            <person name="Ono N."/>
            <person name="Saji S."/>
            <person name="Sakaguchi M."/>
            <person name="Sakai K."/>
            <person name="Shibata M."/>
            <person name="Shimokawa T."/>
            <person name="Song J."/>
            <person name="Takazaki Y."/>
            <person name="Terasawa K."/>
            <person name="Tsugane M."/>
            <person name="Tsuji K."/>
            <person name="Ueda S."/>
            <person name="Waki K."/>
            <person name="Yamagata H."/>
            <person name="Yamamoto M."/>
            <person name="Yamamoto S."/>
            <person name="Yamane H."/>
            <person name="Yoshiki S."/>
            <person name="Yoshihara R."/>
            <person name="Yukawa K."/>
            <person name="Zhong H."/>
            <person name="Yano M."/>
            <person name="Yuan Q."/>
            <person name="Ouyang S."/>
            <person name="Liu J."/>
            <person name="Jones K.M."/>
            <person name="Gansberger K."/>
            <person name="Moffat K."/>
            <person name="Hill J."/>
            <person name="Bera J."/>
            <person name="Fadrosh D."/>
            <person name="Jin S."/>
            <person name="Johri S."/>
            <person name="Kim M."/>
            <person name="Overton L."/>
            <person name="Reardon M."/>
            <person name="Tsitrin T."/>
            <person name="Vuong H."/>
            <person name="Weaver B."/>
            <person name="Ciecko A."/>
            <person name="Tallon L."/>
            <person name="Jackson J."/>
            <person name="Pai G."/>
            <person name="Aken S.V."/>
            <person name="Utterback T."/>
            <person name="Reidmuller S."/>
            <person name="Feldblyum T."/>
            <person name="Hsiao J."/>
            <person name="Zismann V."/>
            <person name="Iobst S."/>
            <person name="de Vazeille A.R."/>
            <person name="Buell C.R."/>
            <person name="Ying K."/>
            <person name="Li Y."/>
            <person name="Lu T."/>
            <person name="Huang Y."/>
            <person name="Zhao Q."/>
            <person name="Feng Q."/>
            <person name="Zhang L."/>
            <person name="Zhu J."/>
            <person name="Weng Q."/>
            <person name="Mu J."/>
            <person name="Lu Y."/>
            <person name="Fan D."/>
            <person name="Liu Y."/>
            <person name="Guan J."/>
            <person name="Zhang Y."/>
            <person name="Yu S."/>
            <person name="Liu X."/>
            <person name="Zhang Y."/>
            <person name="Hong G."/>
            <person name="Han B."/>
            <person name="Choisne N."/>
            <person name="Demange N."/>
            <person name="Orjeda G."/>
            <person name="Samain S."/>
            <person name="Cattolico L."/>
            <person name="Pelletier E."/>
            <person name="Couloux A."/>
            <person name="Segurens B."/>
            <person name="Wincker P."/>
            <person name="D'Hont A."/>
            <person name="Scarpelli C."/>
            <person name="Weissenbach J."/>
            <person name="Salanoubat M."/>
            <person name="Quetier F."/>
            <person name="Yu Y."/>
            <person name="Kim H.R."/>
            <person name="Rambo T."/>
            <person name="Currie J."/>
            <person name="Collura K."/>
            <person name="Luo M."/>
            <person name="Yang T."/>
            <person name="Ammiraju J.S.S."/>
            <person name="Engler F."/>
            <person name="Soderlund C."/>
            <person name="Wing R.A."/>
            <person name="Palmer L.E."/>
            <person name="de la Bastide M."/>
            <person name="Spiegel L."/>
            <person name="Nascimento L."/>
            <person name="Zutavern T."/>
            <person name="O'Shaughnessy A."/>
            <person name="Dike S."/>
            <person name="Dedhia N."/>
            <person name="Preston R."/>
            <person name="Balija V."/>
            <person name="McCombie W.R."/>
            <person name="Chow T."/>
            <person name="Chen H."/>
            <person name="Chung M."/>
            <person name="Chen C."/>
            <person name="Shaw J."/>
            <person name="Wu H."/>
            <person name="Hsiao K."/>
            <person name="Chao Y."/>
            <person name="Chu M."/>
            <person name="Cheng C."/>
            <person name="Hour A."/>
            <person name="Lee P."/>
            <person name="Lin S."/>
            <person name="Lin Y."/>
            <person name="Liou J."/>
            <person name="Liu S."/>
            <person name="Hsing Y."/>
            <person name="Raghuvanshi S."/>
            <person name="Mohanty A."/>
            <person name="Bharti A.K."/>
            <person name="Gaur A."/>
            <person name="Gupta V."/>
            <person name="Kumar D."/>
            <person name="Ravi V."/>
            <person name="Vij S."/>
            <person name="Kapur A."/>
            <person name="Khurana P."/>
            <person name="Khurana P."/>
            <person name="Khurana J.P."/>
            <person name="Tyagi A.K."/>
            <person name="Gaikwad K."/>
            <person name="Singh A."/>
            <person name="Dalal V."/>
            <person name="Srivastava S."/>
            <person name="Dixit A."/>
            <person name="Pal A.K."/>
            <person name="Ghazi I.A."/>
            <person name="Yadav M."/>
            <person name="Pandit A."/>
            <person name="Bhargava A."/>
            <person name="Sureshbabu K."/>
            <person name="Batra K."/>
            <person name="Sharma T.R."/>
            <person name="Mohapatra T."/>
            <person name="Singh N.K."/>
            <person name="Messing J."/>
            <person name="Nelson A.B."/>
            <person name="Fuks G."/>
            <person name="Kavchok S."/>
            <person name="Keizer G."/>
            <person name="Linton E."/>
            <person name="Llaca V."/>
            <person name="Song R."/>
            <person name="Tanyolac B."/>
            <person name="Young S."/>
            <person name="Ho-Il K."/>
            <person name="Hahn J.H."/>
            <person name="Sangsakoo G."/>
            <person name="Vanavichit A."/>
            <person name="de Mattos Luiz.A.T."/>
            <person name="Zimmer P.D."/>
            <person name="Malone G."/>
            <person name="Dellagostin O."/>
            <person name="de Oliveira A.C."/>
            <person name="Bevan M."/>
            <person name="Bancroft I."/>
            <person name="Minx P."/>
            <person name="Cordum H."/>
            <person name="Wilson R."/>
            <person name="Cheng Z."/>
            <person name="Jin W."/>
            <person name="Jiang J."/>
            <person name="Leong S.A."/>
            <person name="Iwama H."/>
            <person name="Gojobori T."/>
            <person name="Itoh T."/>
            <person name="Niimura Y."/>
            <person name="Fujii Y."/>
            <person name="Habara T."/>
            <person name="Sakai H."/>
            <person name="Sato Y."/>
            <person name="Wilson G."/>
            <person name="Kumar K."/>
            <person name="McCouch S."/>
            <person name="Juretic N."/>
            <person name="Hoen D."/>
            <person name="Wright S."/>
            <person name="Bruskiewich R."/>
            <person name="Bureau T."/>
            <person name="Miyao A."/>
            <person name="Hirochika H."/>
            <person name="Nishikawa T."/>
            <person name="Kadowaki K."/>
            <person name="Sugiura M."/>
            <person name="Burr B."/>
            <person name="Sasaki T."/>
        </authorList>
    </citation>
    <scope>NUCLEOTIDE SEQUENCE [LARGE SCALE GENOMIC DNA]</scope>
    <source>
        <strain evidence="3">cv. Nipponbare</strain>
    </source>
</reference>
<proteinExistence type="predicted"/>
<dbReference type="AlphaFoldDB" id="A0A0P0XC89"/>
<evidence type="ECO:0000256" key="1">
    <source>
        <dbReference type="SAM" id="MobiDB-lite"/>
    </source>
</evidence>
<feature type="compositionally biased region" description="Low complexity" evidence="1">
    <location>
        <begin position="90"/>
        <end position="106"/>
    </location>
</feature>
<dbReference type="Proteomes" id="UP000059680">
    <property type="component" value="Chromosome 8"/>
</dbReference>
<dbReference type="EMBL" id="AP014964">
    <property type="protein sequence ID" value="BAT03952.1"/>
    <property type="molecule type" value="Genomic_DNA"/>
</dbReference>
<accession>A0A0P0XC89</accession>
<protein>
    <submittedName>
        <fullName evidence="2">Os08g0162300 protein</fullName>
    </submittedName>
</protein>
<feature type="compositionally biased region" description="Basic residues" evidence="1">
    <location>
        <begin position="117"/>
        <end position="128"/>
    </location>
</feature>
<feature type="region of interest" description="Disordered" evidence="1">
    <location>
        <begin position="1"/>
        <end position="150"/>
    </location>
</feature>
<sequence>MASRAAAPAAAHRDQQATLQQDLPAPAPALTARSTASTPPPPEAVPPPPPSPFARSPPWRRSSAAATGNRRRHPAFPEAAAAEGGRDTGSDPSGPSSRPRPQQQQPTTPPPCPPTSKRTKAKRIHPRPKGLERNGIFSPKPPTNPQRISPAADVIDRHGDEPFLLKNHPAWGID</sequence>
<feature type="compositionally biased region" description="Low complexity" evidence="1">
    <location>
        <begin position="28"/>
        <end position="37"/>
    </location>
</feature>
<dbReference type="OMA" id="QRAPATW"/>
<evidence type="ECO:0000313" key="2">
    <source>
        <dbReference type="EMBL" id="BAT03952.1"/>
    </source>
</evidence>
<gene>
    <name evidence="2" type="ordered locus">Os08g0162300</name>
    <name evidence="2" type="ORF">OSNPB_080162300</name>
</gene>
<reference evidence="2 3" key="3">
    <citation type="journal article" date="2013" name="Rice">
        <title>Improvement of the Oryza sativa Nipponbare reference genome using next generation sequence and optical map data.</title>
        <authorList>
            <person name="Kawahara Y."/>
            <person name="de la Bastide M."/>
            <person name="Hamilton J.P."/>
            <person name="Kanamori H."/>
            <person name="McCombie W.R."/>
            <person name="Ouyang S."/>
            <person name="Schwartz D.C."/>
            <person name="Tanaka T."/>
            <person name="Wu J."/>
            <person name="Zhou S."/>
            <person name="Childs K.L."/>
            <person name="Davidson R.M."/>
            <person name="Lin H."/>
            <person name="Quesada-Ocampo L."/>
            <person name="Vaillancourt B."/>
            <person name="Sakai H."/>
            <person name="Lee S.S."/>
            <person name="Kim J."/>
            <person name="Numa H."/>
            <person name="Itoh T."/>
            <person name="Buell C.R."/>
            <person name="Matsumoto T."/>
        </authorList>
    </citation>
    <scope>NUCLEOTIDE SEQUENCE [LARGE SCALE GENOMIC DNA]</scope>
    <source>
        <strain evidence="3">cv. Nipponbare</strain>
    </source>
</reference>
<dbReference type="Gramene" id="Os08t0162300-01">
    <property type="protein sequence ID" value="Os08t0162300-01"/>
    <property type="gene ID" value="Os08g0162300"/>
</dbReference>
<dbReference type="InParanoid" id="A0A0P0XC89"/>
<name>A0A0P0XC89_ORYSJ</name>
<feature type="compositionally biased region" description="Low complexity" evidence="1">
    <location>
        <begin position="53"/>
        <end position="67"/>
    </location>
</feature>